<dbReference type="KEGG" id="pdu:PDUR_07210"/>
<feature type="domain" description="Type II secretion system protein GspF" evidence="7">
    <location>
        <begin position="159"/>
        <end position="285"/>
    </location>
</feature>
<dbReference type="eggNOG" id="COG2064">
    <property type="taxonomic scope" value="Bacteria"/>
</dbReference>
<reference evidence="8 9" key="1">
    <citation type="submission" date="2014-08" db="EMBL/GenBank/DDBJ databases">
        <title>Comparative genomics of the Paenibacillus odorifer group.</title>
        <authorList>
            <person name="den Bakker H.C."/>
            <person name="Tsai Y.-C."/>
            <person name="Martin N."/>
            <person name="Korlach J."/>
            <person name="Wiedmann M."/>
        </authorList>
    </citation>
    <scope>NUCLEOTIDE SEQUENCE [LARGE SCALE GENOMIC DNA]</scope>
    <source>
        <strain evidence="8 9">DSM 1735</strain>
    </source>
</reference>
<keyword evidence="9" id="KW-1185">Reference proteome</keyword>
<dbReference type="EMBL" id="CP009288">
    <property type="protein sequence ID" value="AIQ11746.1"/>
    <property type="molecule type" value="Genomic_DNA"/>
</dbReference>
<dbReference type="Pfam" id="PF00482">
    <property type="entry name" value="T2SSF"/>
    <property type="match status" value="1"/>
</dbReference>
<evidence type="ECO:0000256" key="3">
    <source>
        <dbReference type="ARBA" id="ARBA00022692"/>
    </source>
</evidence>
<gene>
    <name evidence="8" type="ORF">PDUR_07210</name>
</gene>
<proteinExistence type="predicted"/>
<evidence type="ECO:0000256" key="5">
    <source>
        <dbReference type="ARBA" id="ARBA00023136"/>
    </source>
</evidence>
<feature type="transmembrane region" description="Helical" evidence="6">
    <location>
        <begin position="6"/>
        <end position="24"/>
    </location>
</feature>
<feature type="transmembrane region" description="Helical" evidence="6">
    <location>
        <begin position="88"/>
        <end position="111"/>
    </location>
</feature>
<dbReference type="GO" id="GO:0005886">
    <property type="term" value="C:plasma membrane"/>
    <property type="evidence" value="ECO:0007669"/>
    <property type="project" value="UniProtKB-SubCell"/>
</dbReference>
<organism evidence="8 9">
    <name type="scientific">Paenibacillus durus</name>
    <name type="common">Paenibacillus azotofixans</name>
    <dbReference type="NCBI Taxonomy" id="44251"/>
    <lineage>
        <taxon>Bacteria</taxon>
        <taxon>Bacillati</taxon>
        <taxon>Bacillota</taxon>
        <taxon>Bacilli</taxon>
        <taxon>Bacillales</taxon>
        <taxon>Paenibacillaceae</taxon>
        <taxon>Paenibacillus</taxon>
    </lineage>
</organism>
<dbReference type="InterPro" id="IPR018076">
    <property type="entry name" value="T2SS_GspF_dom"/>
</dbReference>
<sequence length="292" mass="32443">MGNLRWICGLAAIALIMGWVALRARSGKRYAALRSMPVDGLRLRSLSEPLLMLLEKGGATRKFPVFAFRLQRSVQRIYGQRHSAEITLLYMGEMLAYSWLLLLGGCGLAALSGEPSALILGIMLAILLPAALAADLHKKVKVREQLIMMELPDLLSGIVLLVSAGETVQRAITRCLESRKNDSHPLYRELLTMTGEWESGYSLQQAFENFSKRCAVQEVSLFTTTVLLNVRRGGGDFALALRDLSRQLWEKRKAVSRTRGEQASSKLVFPMVVIFVIVIVLVGTPAFMMMNM</sequence>
<comment type="subcellular location">
    <subcellularLocation>
        <location evidence="1">Cell membrane</location>
        <topology evidence="1">Multi-pass membrane protein</topology>
    </subcellularLocation>
</comment>
<dbReference type="STRING" id="44251.PDUR_07210"/>
<keyword evidence="3 6" id="KW-0812">Transmembrane</keyword>
<evidence type="ECO:0000313" key="9">
    <source>
        <dbReference type="Proteomes" id="UP000029409"/>
    </source>
</evidence>
<keyword evidence="4 6" id="KW-1133">Transmembrane helix</keyword>
<evidence type="ECO:0000256" key="1">
    <source>
        <dbReference type="ARBA" id="ARBA00004651"/>
    </source>
</evidence>
<evidence type="ECO:0000256" key="2">
    <source>
        <dbReference type="ARBA" id="ARBA00022475"/>
    </source>
</evidence>
<evidence type="ECO:0000313" key="8">
    <source>
        <dbReference type="EMBL" id="AIQ11746.1"/>
    </source>
</evidence>
<name>A0A089HIE3_PAEDU</name>
<dbReference type="AlphaFoldDB" id="A0A089HIE3"/>
<keyword evidence="5 6" id="KW-0472">Membrane</keyword>
<evidence type="ECO:0000259" key="7">
    <source>
        <dbReference type="Pfam" id="PF00482"/>
    </source>
</evidence>
<evidence type="ECO:0000256" key="6">
    <source>
        <dbReference type="SAM" id="Phobius"/>
    </source>
</evidence>
<dbReference type="Proteomes" id="UP000029409">
    <property type="component" value="Chromosome"/>
</dbReference>
<feature type="transmembrane region" description="Helical" evidence="6">
    <location>
        <begin position="267"/>
        <end position="288"/>
    </location>
</feature>
<keyword evidence="2" id="KW-1003">Cell membrane</keyword>
<dbReference type="PANTHER" id="PTHR35007:SF2">
    <property type="entry name" value="PILUS ASSEMBLE PROTEIN"/>
    <property type="match status" value="1"/>
</dbReference>
<accession>A0A089HIE3</accession>
<dbReference type="PANTHER" id="PTHR35007">
    <property type="entry name" value="INTEGRAL MEMBRANE PROTEIN-RELATED"/>
    <property type="match status" value="1"/>
</dbReference>
<protein>
    <submittedName>
        <fullName evidence="8">Type II secretion protein F</fullName>
    </submittedName>
</protein>
<feature type="transmembrane region" description="Helical" evidence="6">
    <location>
        <begin position="117"/>
        <end position="136"/>
    </location>
</feature>
<evidence type="ECO:0000256" key="4">
    <source>
        <dbReference type="ARBA" id="ARBA00022989"/>
    </source>
</evidence>